<evidence type="ECO:0000256" key="3">
    <source>
        <dbReference type="ARBA" id="ARBA00023277"/>
    </source>
</evidence>
<dbReference type="AlphaFoldDB" id="Q1IJ89"/>
<dbReference type="InterPro" id="IPR013783">
    <property type="entry name" value="Ig-like_fold"/>
</dbReference>
<keyword evidence="4 6" id="KW-0326">Glycosidase</keyword>
<dbReference type="Pfam" id="PF00933">
    <property type="entry name" value="Glyco_hydro_3"/>
    <property type="match status" value="1"/>
</dbReference>
<dbReference type="InterPro" id="IPR001764">
    <property type="entry name" value="Glyco_hydro_3_N"/>
</dbReference>
<dbReference type="InterPro" id="IPR050288">
    <property type="entry name" value="Cellulose_deg_GH3"/>
</dbReference>
<protein>
    <submittedName>
        <fullName evidence="6">Beta-glucosidase</fullName>
        <ecNumber evidence="6">3.2.1.21</ecNumber>
    </submittedName>
</protein>
<dbReference type="InterPro" id="IPR002772">
    <property type="entry name" value="Glyco_hydro_3_C"/>
</dbReference>
<evidence type="ECO:0000313" key="7">
    <source>
        <dbReference type="Proteomes" id="UP000002432"/>
    </source>
</evidence>
<dbReference type="InterPro" id="IPR017853">
    <property type="entry name" value="GH"/>
</dbReference>
<dbReference type="InterPro" id="IPR019800">
    <property type="entry name" value="Glyco_hydro_3_AS"/>
</dbReference>
<feature type="domain" description="Fibronectin type III-like" evidence="5">
    <location>
        <begin position="651"/>
        <end position="720"/>
    </location>
</feature>
<dbReference type="PRINTS" id="PR00133">
    <property type="entry name" value="GLHYDRLASE3"/>
</dbReference>
<dbReference type="HOGENOM" id="CLU_004542_4_1_0"/>
<evidence type="ECO:0000256" key="4">
    <source>
        <dbReference type="RuleBase" id="RU361161"/>
    </source>
</evidence>
<dbReference type="STRING" id="204669.Acid345_4061"/>
<dbReference type="CAZy" id="GH3">
    <property type="family name" value="Glycoside Hydrolase Family 3"/>
</dbReference>
<dbReference type="Pfam" id="PF14310">
    <property type="entry name" value="Fn3-like"/>
    <property type="match status" value="1"/>
</dbReference>
<dbReference type="InterPro" id="IPR026891">
    <property type="entry name" value="Fn3-like"/>
</dbReference>
<proteinExistence type="inferred from homology"/>
<dbReference type="Pfam" id="PF01915">
    <property type="entry name" value="Glyco_hydro_3_C"/>
    <property type="match status" value="1"/>
</dbReference>
<reference evidence="6 7" key="1">
    <citation type="journal article" date="2009" name="Appl. Environ. Microbiol.">
        <title>Three genomes from the phylum Acidobacteria provide insight into the lifestyles of these microorganisms in soils.</title>
        <authorList>
            <person name="Ward N.L."/>
            <person name="Challacombe J.F."/>
            <person name="Janssen P.H."/>
            <person name="Henrissat B."/>
            <person name="Coutinho P.M."/>
            <person name="Wu M."/>
            <person name="Xie G."/>
            <person name="Haft D.H."/>
            <person name="Sait M."/>
            <person name="Badger J."/>
            <person name="Barabote R.D."/>
            <person name="Bradley B."/>
            <person name="Brettin T.S."/>
            <person name="Brinkac L.M."/>
            <person name="Bruce D."/>
            <person name="Creasy T."/>
            <person name="Daugherty S.C."/>
            <person name="Davidsen T.M."/>
            <person name="DeBoy R.T."/>
            <person name="Detter J.C."/>
            <person name="Dodson R.J."/>
            <person name="Durkin A.S."/>
            <person name="Ganapathy A."/>
            <person name="Gwinn-Giglio M."/>
            <person name="Han C.S."/>
            <person name="Khouri H."/>
            <person name="Kiss H."/>
            <person name="Kothari S.P."/>
            <person name="Madupu R."/>
            <person name="Nelson K.E."/>
            <person name="Nelson W.C."/>
            <person name="Paulsen I."/>
            <person name="Penn K."/>
            <person name="Ren Q."/>
            <person name="Rosovitz M.J."/>
            <person name="Selengut J.D."/>
            <person name="Shrivastava S."/>
            <person name="Sullivan S.A."/>
            <person name="Tapia R."/>
            <person name="Thompson L.S."/>
            <person name="Watkins K.L."/>
            <person name="Yang Q."/>
            <person name="Yu C."/>
            <person name="Zafar N."/>
            <person name="Zhou L."/>
            <person name="Kuske C.R."/>
        </authorList>
    </citation>
    <scope>NUCLEOTIDE SEQUENCE [LARGE SCALE GENOMIC DNA]</scope>
    <source>
        <strain evidence="6 7">Ellin345</strain>
    </source>
</reference>
<sequence>MKISRVFLATTLALSMFGSAQRPDPRAELMKKPWMDKNKSADERAELVLKEMTVDEKINLIHGQGMEEMAEFGIPMPNKALGNGGAGFVLGVERLGIPLIQMSDAAYGVRSSAKNGRYSTALPSNLGSAASWDPQAACEYGALIGRELRAQGYNMTLGGGVNITREPRNGRTFEYMGEDPILAGTLVGNRIKCEQAQHVIGDTKHYAVNDQESGRTEVDVVISKRAMRETDLLAFEIGIEIGQPGAVMCSYNLVNGTYACQNKYLLTDVLKKDWNFKGFVVSDWGATHSTIESSAAGLDNEQPFGIFYSDKFKAGLDSGKIPMSELDDHVRRILRTEFASGIVDNPVVKAVVDVEAGLETARKIEEGSIVLLKNGNNILPLDKDSIKSVAIIGEKADFGMISGGGSAQVDPPGPSHEWQAHVWFPTSPLKAVQAKLPNAKVDWRSGSDKSKAAALAKQSDIAIVFVHQWISEGMDLPDLTLPFGQDELIERVAAANPRTIVVLESGTAVTMPWLDKVSGVVEAWYGGSKGADAVANILFGDVNPSGKLPMTFPRSVEDVPHPKLAVPPPNPNPMETYMHPELAKATVTATYDEGVKVGYKWYDAEKKPVLFPFGFGLSYTTYQYSGLKVSSGKTTTVSFTVKNTGKRGGDEIAQVYASLPAEAQEPPKRLVGFTKVHLNAGESKEVSVTVPAKYLSVFDEASNGWKLVPGSYSFMVGGSSQDLPQKQSATF</sequence>
<keyword evidence="3" id="KW-0119">Carbohydrate metabolism</keyword>
<dbReference type="Gene3D" id="2.60.40.10">
    <property type="entry name" value="Immunoglobulins"/>
    <property type="match status" value="1"/>
</dbReference>
<dbReference type="EMBL" id="CP000360">
    <property type="protein sequence ID" value="ABF43061.1"/>
    <property type="molecule type" value="Genomic_DNA"/>
</dbReference>
<dbReference type="GO" id="GO:0008422">
    <property type="term" value="F:beta-glucosidase activity"/>
    <property type="evidence" value="ECO:0007669"/>
    <property type="project" value="UniProtKB-EC"/>
</dbReference>
<evidence type="ECO:0000259" key="5">
    <source>
        <dbReference type="SMART" id="SM01217"/>
    </source>
</evidence>
<dbReference type="RefSeq" id="WP_011524860.1">
    <property type="nucleotide sequence ID" value="NC_008009.1"/>
</dbReference>
<dbReference type="SMART" id="SM01217">
    <property type="entry name" value="Fn3_like"/>
    <property type="match status" value="1"/>
</dbReference>
<evidence type="ECO:0000313" key="6">
    <source>
        <dbReference type="EMBL" id="ABF43061.1"/>
    </source>
</evidence>
<gene>
    <name evidence="6" type="ordered locus">Acid345_4061</name>
</gene>
<dbReference type="GO" id="GO:0005975">
    <property type="term" value="P:carbohydrate metabolic process"/>
    <property type="evidence" value="ECO:0007669"/>
    <property type="project" value="InterPro"/>
</dbReference>
<evidence type="ECO:0000256" key="1">
    <source>
        <dbReference type="ARBA" id="ARBA00005336"/>
    </source>
</evidence>
<accession>Q1IJ89</accession>
<dbReference type="InterPro" id="IPR036962">
    <property type="entry name" value="Glyco_hydro_3_N_sf"/>
</dbReference>
<name>Q1IJ89_KORVE</name>
<dbReference type="Gene3D" id="3.40.50.1700">
    <property type="entry name" value="Glycoside hydrolase family 3 C-terminal domain"/>
    <property type="match status" value="1"/>
</dbReference>
<dbReference type="KEGG" id="aba:Acid345_4061"/>
<keyword evidence="2 4" id="KW-0378">Hydrolase</keyword>
<dbReference type="OrthoDB" id="9805821at2"/>
<organism evidence="6 7">
    <name type="scientific">Koribacter versatilis (strain Ellin345)</name>
    <dbReference type="NCBI Taxonomy" id="204669"/>
    <lineage>
        <taxon>Bacteria</taxon>
        <taxon>Pseudomonadati</taxon>
        <taxon>Acidobacteriota</taxon>
        <taxon>Terriglobia</taxon>
        <taxon>Terriglobales</taxon>
        <taxon>Candidatus Korobacteraceae</taxon>
        <taxon>Candidatus Korobacter</taxon>
    </lineage>
</organism>
<dbReference type="InterPro" id="IPR036881">
    <property type="entry name" value="Glyco_hydro_3_C_sf"/>
</dbReference>
<comment type="similarity">
    <text evidence="1 4">Belongs to the glycosyl hydrolase 3 family.</text>
</comment>
<dbReference type="PANTHER" id="PTHR42715">
    <property type="entry name" value="BETA-GLUCOSIDASE"/>
    <property type="match status" value="1"/>
</dbReference>
<evidence type="ECO:0000256" key="2">
    <source>
        <dbReference type="ARBA" id="ARBA00022801"/>
    </source>
</evidence>
<dbReference type="EnsemblBacteria" id="ABF43061">
    <property type="protein sequence ID" value="ABF43061"/>
    <property type="gene ID" value="Acid345_4061"/>
</dbReference>
<dbReference type="Gene3D" id="3.20.20.300">
    <property type="entry name" value="Glycoside hydrolase, family 3, N-terminal domain"/>
    <property type="match status" value="1"/>
</dbReference>
<dbReference type="eggNOG" id="COG1472">
    <property type="taxonomic scope" value="Bacteria"/>
</dbReference>
<keyword evidence="7" id="KW-1185">Reference proteome</keyword>
<dbReference type="EC" id="3.2.1.21" evidence="6"/>
<dbReference type="PANTHER" id="PTHR42715:SF10">
    <property type="entry name" value="BETA-GLUCOSIDASE"/>
    <property type="match status" value="1"/>
</dbReference>
<dbReference type="SUPFAM" id="SSF52279">
    <property type="entry name" value="Beta-D-glucan exohydrolase, C-terminal domain"/>
    <property type="match status" value="1"/>
</dbReference>
<dbReference type="Proteomes" id="UP000002432">
    <property type="component" value="Chromosome"/>
</dbReference>
<dbReference type="SUPFAM" id="SSF51445">
    <property type="entry name" value="(Trans)glycosidases"/>
    <property type="match status" value="1"/>
</dbReference>
<dbReference type="PROSITE" id="PS00775">
    <property type="entry name" value="GLYCOSYL_HYDROL_F3"/>
    <property type="match status" value="1"/>
</dbReference>